<dbReference type="Proteomes" id="UP000694892">
    <property type="component" value="Chromosome 1L"/>
</dbReference>
<dbReference type="PRINTS" id="PR00421">
    <property type="entry name" value="THIOREDOXIN"/>
</dbReference>
<evidence type="ECO:0000256" key="1">
    <source>
        <dbReference type="ARBA" id="ARBA00023157"/>
    </source>
</evidence>
<dbReference type="EMBL" id="CM004466">
    <property type="protein sequence ID" value="OCU00912.1"/>
    <property type="molecule type" value="Genomic_DNA"/>
</dbReference>
<evidence type="ECO:0000313" key="4">
    <source>
        <dbReference type="EMBL" id="OCU00912.1"/>
    </source>
</evidence>
<keyword evidence="1" id="KW-1015">Disulfide bond</keyword>
<accession>A0A974E1J6</accession>
<evidence type="ECO:0000256" key="2">
    <source>
        <dbReference type="ARBA" id="ARBA00023284"/>
    </source>
</evidence>
<dbReference type="PANTHER" id="PTHR46115">
    <property type="entry name" value="THIOREDOXIN-LIKE PROTEIN 1"/>
    <property type="match status" value="1"/>
</dbReference>
<sequence>MLGTSHSEEEGTKKLVTEAPPLMFLYIKEHKAKDFNLQSEQTDVKMVRIIKNMEEVQRALQESGEKLVVIKFFAQWCGNCRRIAPEFEKLIRDYPGTVFCQVDVDDASILSQQYQIRSVPTFIFYKGLQKIEEFTGADAMKLRNSVQMFC</sequence>
<dbReference type="Pfam" id="PF00085">
    <property type="entry name" value="Thioredoxin"/>
    <property type="match status" value="1"/>
</dbReference>
<dbReference type="CDD" id="cd02947">
    <property type="entry name" value="TRX_family"/>
    <property type="match status" value="1"/>
</dbReference>
<dbReference type="Gene3D" id="3.40.30.10">
    <property type="entry name" value="Glutaredoxin"/>
    <property type="match status" value="1"/>
</dbReference>
<evidence type="ECO:0000259" key="3">
    <source>
        <dbReference type="PROSITE" id="PS51352"/>
    </source>
</evidence>
<dbReference type="AlphaFoldDB" id="A0A974E1J6"/>
<dbReference type="PROSITE" id="PS51352">
    <property type="entry name" value="THIOREDOXIN_2"/>
    <property type="match status" value="1"/>
</dbReference>
<organism evidence="4 5">
    <name type="scientific">Xenopus laevis</name>
    <name type="common">African clawed frog</name>
    <dbReference type="NCBI Taxonomy" id="8355"/>
    <lineage>
        <taxon>Eukaryota</taxon>
        <taxon>Metazoa</taxon>
        <taxon>Chordata</taxon>
        <taxon>Craniata</taxon>
        <taxon>Vertebrata</taxon>
        <taxon>Euteleostomi</taxon>
        <taxon>Amphibia</taxon>
        <taxon>Batrachia</taxon>
        <taxon>Anura</taxon>
        <taxon>Pipoidea</taxon>
        <taxon>Pipidae</taxon>
        <taxon>Xenopodinae</taxon>
        <taxon>Xenopus</taxon>
        <taxon>Xenopus</taxon>
    </lineage>
</organism>
<evidence type="ECO:0000313" key="5">
    <source>
        <dbReference type="Proteomes" id="UP000694892"/>
    </source>
</evidence>
<proteinExistence type="predicted"/>
<dbReference type="SUPFAM" id="SSF52833">
    <property type="entry name" value="Thioredoxin-like"/>
    <property type="match status" value="1"/>
</dbReference>
<keyword evidence="2" id="KW-0676">Redox-active center</keyword>
<feature type="domain" description="Thioredoxin" evidence="3">
    <location>
        <begin position="26"/>
        <end position="150"/>
    </location>
</feature>
<dbReference type="InterPro" id="IPR013766">
    <property type="entry name" value="Thioredoxin_domain"/>
</dbReference>
<name>A0A974E1J6_XENLA</name>
<dbReference type="OMA" id="WCGNCRR"/>
<dbReference type="InterPro" id="IPR036249">
    <property type="entry name" value="Thioredoxin-like_sf"/>
</dbReference>
<reference evidence="5" key="1">
    <citation type="journal article" date="2016" name="Nature">
        <title>Genome evolution in the allotetraploid frog Xenopus laevis.</title>
        <authorList>
            <person name="Session A.M."/>
            <person name="Uno Y."/>
            <person name="Kwon T."/>
            <person name="Chapman J.A."/>
            <person name="Toyoda A."/>
            <person name="Takahashi S."/>
            <person name="Fukui A."/>
            <person name="Hikosaka A."/>
            <person name="Suzuki A."/>
            <person name="Kondo M."/>
            <person name="van Heeringen S.J."/>
            <person name="Quigley I."/>
            <person name="Heinz S."/>
            <person name="Ogino H."/>
            <person name="Ochi H."/>
            <person name="Hellsten U."/>
            <person name="Lyons J.B."/>
            <person name="Simakov O."/>
            <person name="Putnam N."/>
            <person name="Stites J."/>
            <person name="Kuroki Y."/>
            <person name="Tanaka T."/>
            <person name="Michiue T."/>
            <person name="Watanabe M."/>
            <person name="Bogdanovic O."/>
            <person name="Lister R."/>
            <person name="Georgiou G."/>
            <person name="Paranjpe S.S."/>
            <person name="van Kruijsbergen I."/>
            <person name="Shu S."/>
            <person name="Carlson J."/>
            <person name="Kinoshita T."/>
            <person name="Ohta Y."/>
            <person name="Mawaribuchi S."/>
            <person name="Jenkins J."/>
            <person name="Grimwood J."/>
            <person name="Schmutz J."/>
            <person name="Mitros T."/>
            <person name="Mozaffari S.V."/>
            <person name="Suzuki Y."/>
            <person name="Haramoto Y."/>
            <person name="Yamamoto T.S."/>
            <person name="Takagi C."/>
            <person name="Heald R."/>
            <person name="Miller K."/>
            <person name="Haudenschild C."/>
            <person name="Kitzman J."/>
            <person name="Nakayama T."/>
            <person name="Izutsu Y."/>
            <person name="Robert J."/>
            <person name="Fortriede J."/>
            <person name="Burns K."/>
            <person name="Lotay V."/>
            <person name="Karimi K."/>
            <person name="Yasuoka Y."/>
            <person name="Dichmann D.S."/>
            <person name="Flajnik M.F."/>
            <person name="Houston D.W."/>
            <person name="Shendure J."/>
            <person name="DuPasquier L."/>
            <person name="Vize P.D."/>
            <person name="Zorn A.M."/>
            <person name="Ito M."/>
            <person name="Marcotte E.M."/>
            <person name="Wallingford J.B."/>
            <person name="Ito Y."/>
            <person name="Asashima M."/>
            <person name="Ueno N."/>
            <person name="Matsuda Y."/>
            <person name="Veenstra G.J."/>
            <person name="Fujiyama A."/>
            <person name="Harland R.M."/>
            <person name="Taira M."/>
            <person name="Rokhsar D.S."/>
        </authorList>
    </citation>
    <scope>NUCLEOTIDE SEQUENCE [LARGE SCALE GENOMIC DNA]</scope>
    <source>
        <strain evidence="5">J</strain>
    </source>
</reference>
<gene>
    <name evidence="4" type="ORF">XELAEV_18006689mg</name>
</gene>
<protein>
    <recommendedName>
        <fullName evidence="3">Thioredoxin domain-containing protein</fullName>
    </recommendedName>
</protein>